<evidence type="ECO:0000313" key="2">
    <source>
        <dbReference type="Proteomes" id="UP000618319"/>
    </source>
</evidence>
<evidence type="ECO:0000313" key="1">
    <source>
        <dbReference type="EMBL" id="MBE8719434.1"/>
    </source>
</evidence>
<dbReference type="RefSeq" id="WP_196937452.1">
    <property type="nucleotide sequence ID" value="NZ_MU158689.1"/>
</dbReference>
<comment type="caution">
    <text evidence="1">The sequence shown here is derived from an EMBL/GenBank/DDBJ whole genome shotgun (WGS) entry which is preliminary data.</text>
</comment>
<sequence length="150" mass="17866">MELQKRIEEYNKRYLFLDHPRNFDFSASPERLIYRNEALRLVDRKLYEEYLLANYPETVDNEMMDFDNVAKNLLMLNNFEAMRYFENNDIDLLRSDIFIYDDDSIVTPVPMNAAQPMHEAATAEELIGNYAQSKFVVDKRNFVWIDTSSL</sequence>
<gene>
    <name evidence="1" type="ORF">C4F40_01660</name>
</gene>
<protein>
    <submittedName>
        <fullName evidence="1">Uncharacterized protein</fullName>
    </submittedName>
</protein>
<reference evidence="1 2" key="1">
    <citation type="submission" date="2018-02" db="EMBL/GenBank/DDBJ databases">
        <title>Sphingobacterium KA21.</title>
        <authorList>
            <person name="Vasarhelyi B.M."/>
            <person name="Deshmukh S."/>
            <person name="Balint B."/>
            <person name="Kukolya J."/>
        </authorList>
    </citation>
    <scope>NUCLEOTIDE SEQUENCE [LARGE SCALE GENOMIC DNA]</scope>
    <source>
        <strain evidence="1 2">Ka21</strain>
    </source>
</reference>
<proteinExistence type="predicted"/>
<accession>A0ABR9T313</accession>
<keyword evidence="2" id="KW-1185">Reference proteome</keyword>
<name>A0ABR9T313_9SPHI</name>
<dbReference type="Proteomes" id="UP000618319">
    <property type="component" value="Unassembled WGS sequence"/>
</dbReference>
<dbReference type="EMBL" id="PSKQ01000010">
    <property type="protein sequence ID" value="MBE8719434.1"/>
    <property type="molecule type" value="Genomic_DNA"/>
</dbReference>
<organism evidence="1 2">
    <name type="scientific">Sphingobacterium pedocola</name>
    <dbReference type="NCBI Taxonomy" id="2082722"/>
    <lineage>
        <taxon>Bacteria</taxon>
        <taxon>Pseudomonadati</taxon>
        <taxon>Bacteroidota</taxon>
        <taxon>Sphingobacteriia</taxon>
        <taxon>Sphingobacteriales</taxon>
        <taxon>Sphingobacteriaceae</taxon>
        <taxon>Sphingobacterium</taxon>
    </lineage>
</organism>